<name>A0AAD9PQ78_ACRCE</name>
<dbReference type="AlphaFoldDB" id="A0AAD9PQ78"/>
<dbReference type="InterPro" id="IPR015424">
    <property type="entry name" value="PyrdxlP-dep_Trfase"/>
</dbReference>
<reference evidence="5" key="1">
    <citation type="journal article" date="2023" name="G3 (Bethesda)">
        <title>Whole genome assembly and annotation of the endangered Caribbean coral Acropora cervicornis.</title>
        <authorList>
            <person name="Selwyn J.D."/>
            <person name="Vollmer S.V."/>
        </authorList>
    </citation>
    <scope>NUCLEOTIDE SEQUENCE</scope>
    <source>
        <strain evidence="5">K2</strain>
    </source>
</reference>
<proteinExistence type="predicted"/>
<dbReference type="PANTHER" id="PTHR42735">
    <property type="match status" value="1"/>
</dbReference>
<evidence type="ECO:0000313" key="6">
    <source>
        <dbReference type="Proteomes" id="UP001249851"/>
    </source>
</evidence>
<keyword evidence="6" id="KW-1185">Reference proteome</keyword>
<evidence type="ECO:0000256" key="2">
    <source>
        <dbReference type="ARBA" id="ARBA00022898"/>
    </source>
</evidence>
<gene>
    <name evidence="5" type="ORF">P5673_033214</name>
</gene>
<dbReference type="SUPFAM" id="SSF53383">
    <property type="entry name" value="PLP-dependent transferases"/>
    <property type="match status" value="1"/>
</dbReference>
<sequence>MFSKKRQRQSYQCAFAGPRRPSASRALMYLPRRRFSFSSSECFLEKNPCAALGAWFLGPNGENADIFQDLLTKAVNSHISFRRSYFPCDPPYITSELRQSGSFKNALKNLKTELESLQNDLGNSVPFFSSRYKGHVNWDTNMPANLGYVSAMLFNQNNCCAESSTVTTKFEVEVGNDLCVMMGYEKDRCMGHLTSGGTTANIEAIWAARNVKYFPLGLQEALLKEDRLSKARGYKVPIPQRGSKKEVVSASQWELLNLEVESILKMPLEVEVMAKLQHQEFMEIMENYLYESIGALEFTRRHKLTKTPCVMVPRTSHVSFSKAVTMLGLGRDSLVTVKMDEDARMDTNDLKTILTEKMQQEIPVITVVPVMGTTEEGAVDPLTEILALKDEFKKQGLNFGVHADGAWGGYFCSMMRDPPHSSDSPDTEQEGFVPEMYLSTYVQKQLSALQYCDTVTIDPHKSGFCPYPAGAICYRDKVMNSFLQAGAGVAYLHGKRTLGDVGIEGSKPGAAAAGVMLANRVIGLHKNGYGRILAECMFTSKIVYCLWVTLAKEDDNFVIQTTKPLPKFKNWSEPEQLRFIRERILGKSNERLVQDEEVMEYLKEVGPDTLMPCFSVNIKGNKSVELCNAVNTALFQSLRHTSDEHTAHRIPLIVTASCKIPYKQSVAVSDFKKRLGLESSNDTPVKFIITTCMDPWATSLEFLDNMAAIMRNSILCAIGSVTDPISSHTFVSTGVVNENCEVLACYVADFNEAGKQYDTIVKLQFESDDDVNKFISKHAQLLKSSKQPSPPIVLRSDTKKRLHDVFFEKSEYSGEEETFHCFAGLSGNDDDNLHPFLTAKMKIIDVPRYEHFDQDEYPECLSYFMCGDGKKAFLFHVPTKAPDFFQVVQLDAVPEGSGSEVATDLLLKYGVEIEIPSIRGEPCIVDGVIQDPLPDDAFDISFVGIDGQEVISSVTIAHKIWFSGTY</sequence>
<dbReference type="Proteomes" id="UP001249851">
    <property type="component" value="Unassembled WGS sequence"/>
</dbReference>
<dbReference type="InterPro" id="IPR015421">
    <property type="entry name" value="PyrdxlP-dep_Trfase_major"/>
</dbReference>
<dbReference type="GO" id="GO:0016830">
    <property type="term" value="F:carbon-carbon lyase activity"/>
    <property type="evidence" value="ECO:0007669"/>
    <property type="project" value="InterPro"/>
</dbReference>
<dbReference type="Pfam" id="PF00282">
    <property type="entry name" value="Pyridoxal_deC"/>
    <property type="match status" value="1"/>
</dbReference>
<evidence type="ECO:0000256" key="1">
    <source>
        <dbReference type="ARBA" id="ARBA00001933"/>
    </source>
</evidence>
<keyword evidence="3" id="KW-0456">Lyase</keyword>
<dbReference type="EMBL" id="JARQWQ010000225">
    <property type="protein sequence ID" value="KAK2547034.1"/>
    <property type="molecule type" value="Genomic_DNA"/>
</dbReference>
<dbReference type="GO" id="GO:0030170">
    <property type="term" value="F:pyridoxal phosphate binding"/>
    <property type="evidence" value="ECO:0007669"/>
    <property type="project" value="InterPro"/>
</dbReference>
<dbReference type="InterPro" id="IPR050477">
    <property type="entry name" value="GrpII_AminoAcid_Decarb"/>
</dbReference>
<evidence type="ECO:0000256" key="4">
    <source>
        <dbReference type="PIRSR" id="PIRSR602129-50"/>
    </source>
</evidence>
<dbReference type="InterPro" id="IPR002129">
    <property type="entry name" value="PyrdxlP-dep_de-COase"/>
</dbReference>
<dbReference type="GO" id="GO:0019752">
    <property type="term" value="P:carboxylic acid metabolic process"/>
    <property type="evidence" value="ECO:0007669"/>
    <property type="project" value="InterPro"/>
</dbReference>
<organism evidence="5 6">
    <name type="scientific">Acropora cervicornis</name>
    <name type="common">Staghorn coral</name>
    <dbReference type="NCBI Taxonomy" id="6130"/>
    <lineage>
        <taxon>Eukaryota</taxon>
        <taxon>Metazoa</taxon>
        <taxon>Cnidaria</taxon>
        <taxon>Anthozoa</taxon>
        <taxon>Hexacorallia</taxon>
        <taxon>Scleractinia</taxon>
        <taxon>Astrocoeniina</taxon>
        <taxon>Acroporidae</taxon>
        <taxon>Acropora</taxon>
    </lineage>
</organism>
<comment type="cofactor">
    <cofactor evidence="1 4">
        <name>pyridoxal 5'-phosphate</name>
        <dbReference type="ChEBI" id="CHEBI:597326"/>
    </cofactor>
</comment>
<feature type="modified residue" description="N6-(pyridoxal phosphate)lysine" evidence="4">
    <location>
        <position position="461"/>
    </location>
</feature>
<reference evidence="5" key="2">
    <citation type="journal article" date="2023" name="Science">
        <title>Genomic signatures of disease resistance in endangered staghorn corals.</title>
        <authorList>
            <person name="Vollmer S.V."/>
            <person name="Selwyn J.D."/>
            <person name="Despard B.A."/>
            <person name="Roesel C.L."/>
        </authorList>
    </citation>
    <scope>NUCLEOTIDE SEQUENCE</scope>
    <source>
        <strain evidence="5">K2</strain>
    </source>
</reference>
<keyword evidence="2 4" id="KW-0663">Pyridoxal phosphate</keyword>
<dbReference type="PANTHER" id="PTHR42735:SF4">
    <property type="entry name" value="PYRIDOXAL PHOSPHATE-DEPENDENT DECARBOXYLASE FAMILY PROTEIN"/>
    <property type="match status" value="1"/>
</dbReference>
<dbReference type="Gene3D" id="3.40.640.10">
    <property type="entry name" value="Type I PLP-dependent aspartate aminotransferase-like (Major domain)"/>
    <property type="match status" value="1"/>
</dbReference>
<accession>A0AAD9PQ78</accession>
<protein>
    <submittedName>
        <fullName evidence="5">L-tyrosine decarboxylase</fullName>
    </submittedName>
</protein>
<evidence type="ECO:0000313" key="5">
    <source>
        <dbReference type="EMBL" id="KAK2547034.1"/>
    </source>
</evidence>
<comment type="caution">
    <text evidence="5">The sequence shown here is derived from an EMBL/GenBank/DDBJ whole genome shotgun (WGS) entry which is preliminary data.</text>
</comment>
<evidence type="ECO:0000256" key="3">
    <source>
        <dbReference type="ARBA" id="ARBA00023239"/>
    </source>
</evidence>